<protein>
    <submittedName>
        <fullName evidence="3">NAD-dependent epimerase/dehydratase family protein</fullName>
    </submittedName>
</protein>
<dbReference type="Pfam" id="PF01370">
    <property type="entry name" value="Epimerase"/>
    <property type="match status" value="1"/>
</dbReference>
<dbReference type="AlphaFoldDB" id="A0A953HX61"/>
<evidence type="ECO:0000313" key="3">
    <source>
        <dbReference type="EMBL" id="MBY5958246.1"/>
    </source>
</evidence>
<sequence length="315" mass="35548">MNKDRILITGAGGQIGQELGLVLEDKYGADHVLTTDLKPVSCFAKFLTLDVLDYDRYEEMIKDFQPTVIYHMAGILSAVGERNPELAWKVNTGGWINTLNLAVKYQVDRVFFPSSIAVFGSGSPLDHTDQNVPLHPATMYGITKVAGENLGQYYFQKHGLDVRGLRYPGIISYQTAPGGGTTDYAIDIFHQIIHNGIYSCFLSRDRELPMMYVEDAIRGTLEVMEAPREDIGIHTAYNFGAMSFTPAELIAEIKKYIPDAQMECKPDFRDDIAKNWPNRIVDTQARKDWGWQPEYTLAGMVQEMITHLQDRNILK</sequence>
<accession>A0A953HX61</accession>
<evidence type="ECO:0000259" key="2">
    <source>
        <dbReference type="Pfam" id="PF01370"/>
    </source>
</evidence>
<gene>
    <name evidence="3" type="ORF">KUV50_08900</name>
</gene>
<comment type="caution">
    <text evidence="3">The sequence shown here is derived from an EMBL/GenBank/DDBJ whole genome shotgun (WGS) entry which is preliminary data.</text>
</comment>
<reference evidence="3" key="1">
    <citation type="submission" date="2021-06" db="EMBL/GenBank/DDBJ databases">
        <title>44 bacteria genomes isolated from Dapeng, Shenzhen.</title>
        <authorList>
            <person name="Zheng W."/>
            <person name="Yu S."/>
            <person name="Huang Y."/>
        </authorList>
    </citation>
    <scope>NUCLEOTIDE SEQUENCE</scope>
    <source>
        <strain evidence="3">DP5N28-2</strain>
    </source>
</reference>
<dbReference type="InterPro" id="IPR051225">
    <property type="entry name" value="NAD(P)_epim/dehydratase"/>
</dbReference>
<evidence type="ECO:0000256" key="1">
    <source>
        <dbReference type="ARBA" id="ARBA00007637"/>
    </source>
</evidence>
<dbReference type="GO" id="GO:0006567">
    <property type="term" value="P:L-threonine catabolic process"/>
    <property type="evidence" value="ECO:0007669"/>
    <property type="project" value="TreeGrafter"/>
</dbReference>
<dbReference type="Gene3D" id="3.40.50.720">
    <property type="entry name" value="NAD(P)-binding Rossmann-like Domain"/>
    <property type="match status" value="1"/>
</dbReference>
<proteinExistence type="inferred from homology"/>
<organism evidence="3 4">
    <name type="scientific">Membranihabitans marinus</name>
    <dbReference type="NCBI Taxonomy" id="1227546"/>
    <lineage>
        <taxon>Bacteria</taxon>
        <taxon>Pseudomonadati</taxon>
        <taxon>Bacteroidota</taxon>
        <taxon>Saprospiria</taxon>
        <taxon>Saprospirales</taxon>
        <taxon>Saprospiraceae</taxon>
        <taxon>Membranihabitans</taxon>
    </lineage>
</organism>
<dbReference type="PANTHER" id="PTHR42687:SF1">
    <property type="entry name" value="L-THREONINE 3-DEHYDROGENASE, MITOCHONDRIAL"/>
    <property type="match status" value="1"/>
</dbReference>
<dbReference type="InterPro" id="IPR036291">
    <property type="entry name" value="NAD(P)-bd_dom_sf"/>
</dbReference>
<evidence type="ECO:0000313" key="4">
    <source>
        <dbReference type="Proteomes" id="UP000753961"/>
    </source>
</evidence>
<name>A0A953HX61_9BACT</name>
<dbReference type="GO" id="GO:0008743">
    <property type="term" value="F:L-threonine 3-dehydrogenase activity"/>
    <property type="evidence" value="ECO:0007669"/>
    <property type="project" value="TreeGrafter"/>
</dbReference>
<dbReference type="Proteomes" id="UP000753961">
    <property type="component" value="Unassembled WGS sequence"/>
</dbReference>
<comment type="similarity">
    <text evidence="1">Belongs to the NAD(P)-dependent epimerase/dehydratase family.</text>
</comment>
<dbReference type="InterPro" id="IPR001509">
    <property type="entry name" value="Epimerase_deHydtase"/>
</dbReference>
<dbReference type="EMBL" id="JAHVHU010000008">
    <property type="protein sequence ID" value="MBY5958246.1"/>
    <property type="molecule type" value="Genomic_DNA"/>
</dbReference>
<dbReference type="SUPFAM" id="SSF51735">
    <property type="entry name" value="NAD(P)-binding Rossmann-fold domains"/>
    <property type="match status" value="1"/>
</dbReference>
<dbReference type="RefSeq" id="WP_222579784.1">
    <property type="nucleotide sequence ID" value="NZ_JAHVHU010000008.1"/>
</dbReference>
<dbReference type="PANTHER" id="PTHR42687">
    <property type="entry name" value="L-THREONINE 3-DEHYDROGENASE"/>
    <property type="match status" value="1"/>
</dbReference>
<keyword evidence="4" id="KW-1185">Reference proteome</keyword>
<feature type="domain" description="NAD-dependent epimerase/dehydratase" evidence="2">
    <location>
        <begin position="6"/>
        <end position="230"/>
    </location>
</feature>